<evidence type="ECO:0000256" key="5">
    <source>
        <dbReference type="ARBA" id="ARBA00022692"/>
    </source>
</evidence>
<protein>
    <recommendedName>
        <fullName evidence="9">TRAP transporter small permease protein</fullName>
    </recommendedName>
</protein>
<keyword evidence="6 9" id="KW-1133">Transmembrane helix</keyword>
<dbReference type="InterPro" id="IPR007387">
    <property type="entry name" value="TRAP_DctQ"/>
</dbReference>
<feature type="domain" description="Tripartite ATP-independent periplasmic transporters DctQ component" evidence="10">
    <location>
        <begin position="31"/>
        <end position="161"/>
    </location>
</feature>
<feature type="transmembrane region" description="Helical" evidence="9">
    <location>
        <begin position="134"/>
        <end position="151"/>
    </location>
</feature>
<evidence type="ECO:0000256" key="7">
    <source>
        <dbReference type="ARBA" id="ARBA00023136"/>
    </source>
</evidence>
<evidence type="ECO:0000256" key="2">
    <source>
        <dbReference type="ARBA" id="ARBA00022448"/>
    </source>
</evidence>
<dbReference type="PANTHER" id="PTHR35011">
    <property type="entry name" value="2,3-DIKETO-L-GULONATE TRAP TRANSPORTER SMALL PERMEASE PROTEIN YIAM"/>
    <property type="match status" value="1"/>
</dbReference>
<dbReference type="RefSeq" id="WP_342849231.1">
    <property type="nucleotide sequence ID" value="NZ_JBBMQO010000010.1"/>
</dbReference>
<evidence type="ECO:0000256" key="3">
    <source>
        <dbReference type="ARBA" id="ARBA00022475"/>
    </source>
</evidence>
<name>A0ABU9TA79_9HYPH</name>
<proteinExistence type="inferred from homology"/>
<gene>
    <name evidence="11" type="ORF">WNY59_15720</name>
</gene>
<organism evidence="11 12">
    <name type="scientific">Ahrensia kielensis</name>
    <dbReference type="NCBI Taxonomy" id="76980"/>
    <lineage>
        <taxon>Bacteria</taxon>
        <taxon>Pseudomonadati</taxon>
        <taxon>Pseudomonadota</taxon>
        <taxon>Alphaproteobacteria</taxon>
        <taxon>Hyphomicrobiales</taxon>
        <taxon>Ahrensiaceae</taxon>
        <taxon>Ahrensia</taxon>
    </lineage>
</organism>
<evidence type="ECO:0000256" key="9">
    <source>
        <dbReference type="RuleBase" id="RU369079"/>
    </source>
</evidence>
<keyword evidence="3" id="KW-1003">Cell membrane</keyword>
<evidence type="ECO:0000313" key="11">
    <source>
        <dbReference type="EMBL" id="MEM5503036.1"/>
    </source>
</evidence>
<dbReference type="InterPro" id="IPR055348">
    <property type="entry name" value="DctQ"/>
</dbReference>
<evidence type="ECO:0000256" key="8">
    <source>
        <dbReference type="ARBA" id="ARBA00038436"/>
    </source>
</evidence>
<feature type="transmembrane region" description="Helical" evidence="9">
    <location>
        <begin position="92"/>
        <end position="114"/>
    </location>
</feature>
<comment type="caution">
    <text evidence="11">The sequence shown here is derived from an EMBL/GenBank/DDBJ whole genome shotgun (WGS) entry which is preliminary data.</text>
</comment>
<dbReference type="PANTHER" id="PTHR35011:SF4">
    <property type="entry name" value="SLL1102 PROTEIN"/>
    <property type="match status" value="1"/>
</dbReference>
<comment type="similarity">
    <text evidence="8 9">Belongs to the TRAP transporter small permease family.</text>
</comment>
<accession>A0ABU9TA79</accession>
<comment type="subunit">
    <text evidence="9">The complex comprises the extracytoplasmic solute receptor protein and the two transmembrane proteins.</text>
</comment>
<dbReference type="Proteomes" id="UP001477870">
    <property type="component" value="Unassembled WGS sequence"/>
</dbReference>
<evidence type="ECO:0000256" key="6">
    <source>
        <dbReference type="ARBA" id="ARBA00022989"/>
    </source>
</evidence>
<evidence type="ECO:0000313" key="12">
    <source>
        <dbReference type="Proteomes" id="UP001477870"/>
    </source>
</evidence>
<evidence type="ECO:0000259" key="10">
    <source>
        <dbReference type="Pfam" id="PF04290"/>
    </source>
</evidence>
<evidence type="ECO:0000256" key="4">
    <source>
        <dbReference type="ARBA" id="ARBA00022519"/>
    </source>
</evidence>
<comment type="subcellular location">
    <subcellularLocation>
        <location evidence="1 9">Cell inner membrane</location>
        <topology evidence="1 9">Multi-pass membrane protein</topology>
    </subcellularLocation>
</comment>
<evidence type="ECO:0000256" key="1">
    <source>
        <dbReference type="ARBA" id="ARBA00004429"/>
    </source>
</evidence>
<keyword evidence="7 9" id="KW-0472">Membrane</keyword>
<feature type="transmembrane region" description="Helical" evidence="9">
    <location>
        <begin position="21"/>
        <end position="43"/>
    </location>
</feature>
<dbReference type="Pfam" id="PF04290">
    <property type="entry name" value="DctQ"/>
    <property type="match status" value="1"/>
</dbReference>
<keyword evidence="2 9" id="KW-0813">Transport</keyword>
<comment type="function">
    <text evidence="9">Part of the tripartite ATP-independent periplasmic (TRAP) transport system.</text>
</comment>
<keyword evidence="4 9" id="KW-0997">Cell inner membrane</keyword>
<sequence length="196" mass="21797">MTALLRLSSAIDAVTAFIGRSVSWLILVAVLVSAGNAIIRKLFDASSNAWLELQWYLYGAVFLLAAAYTLQRNEHVRIDIATSGLSKKTRDWIDLLGHIFFLLPFCFLMVYLGWPFFWNAFQNGETSLNAGGLTIWPAKLLILVSFILLTAQGFSEIIKRWAVIKGLIEDPTIPKDLPPVVEGLETVAGLSNRVEK</sequence>
<reference evidence="11 12" key="1">
    <citation type="submission" date="2024-03" db="EMBL/GenBank/DDBJ databases">
        <title>Community enrichment and isolation of bacterial strains for fucoidan degradation.</title>
        <authorList>
            <person name="Sichert A."/>
        </authorList>
    </citation>
    <scope>NUCLEOTIDE SEQUENCE [LARGE SCALE GENOMIC DNA]</scope>
    <source>
        <strain evidence="11 12">AS62</strain>
    </source>
</reference>
<keyword evidence="12" id="KW-1185">Reference proteome</keyword>
<keyword evidence="5 9" id="KW-0812">Transmembrane</keyword>
<dbReference type="EMBL" id="JBBMQO010000010">
    <property type="protein sequence ID" value="MEM5503036.1"/>
    <property type="molecule type" value="Genomic_DNA"/>
</dbReference>
<feature type="transmembrane region" description="Helical" evidence="9">
    <location>
        <begin position="55"/>
        <end position="71"/>
    </location>
</feature>